<comment type="caution">
    <text evidence="2">The sequence shown here is derived from an EMBL/GenBank/DDBJ whole genome shotgun (WGS) entry which is preliminary data.</text>
</comment>
<sequence length="59" mass="6352">MGKGFYGYDSVISPSSHSSLSPILSDGGHERPTPVIEDVPASFAKWLAPEALVVDPYLY</sequence>
<evidence type="ECO:0000313" key="3">
    <source>
        <dbReference type="Proteomes" id="UP000265618"/>
    </source>
</evidence>
<evidence type="ECO:0000313" key="2">
    <source>
        <dbReference type="EMBL" id="GIQ81223.1"/>
    </source>
</evidence>
<gene>
    <name evidence="2" type="ORF">KIPB_002149</name>
</gene>
<feature type="region of interest" description="Disordered" evidence="1">
    <location>
        <begin position="1"/>
        <end position="31"/>
    </location>
</feature>
<accession>A0A9K3GFQ4</accession>
<feature type="compositionally biased region" description="Low complexity" evidence="1">
    <location>
        <begin position="10"/>
        <end position="25"/>
    </location>
</feature>
<dbReference type="EMBL" id="BDIP01000336">
    <property type="protein sequence ID" value="GIQ81223.1"/>
    <property type="molecule type" value="Genomic_DNA"/>
</dbReference>
<keyword evidence="3" id="KW-1185">Reference proteome</keyword>
<dbReference type="Proteomes" id="UP000265618">
    <property type="component" value="Unassembled WGS sequence"/>
</dbReference>
<name>A0A9K3GFQ4_9EUKA</name>
<evidence type="ECO:0000256" key="1">
    <source>
        <dbReference type="SAM" id="MobiDB-lite"/>
    </source>
</evidence>
<dbReference type="AlphaFoldDB" id="A0A9K3GFQ4"/>
<feature type="non-terminal residue" evidence="2">
    <location>
        <position position="59"/>
    </location>
</feature>
<reference evidence="2 3" key="1">
    <citation type="journal article" date="2018" name="PLoS ONE">
        <title>The draft genome of Kipferlia bialata reveals reductive genome evolution in fornicate parasites.</title>
        <authorList>
            <person name="Tanifuji G."/>
            <person name="Takabayashi S."/>
            <person name="Kume K."/>
            <person name="Takagi M."/>
            <person name="Nakayama T."/>
            <person name="Kamikawa R."/>
            <person name="Inagaki Y."/>
            <person name="Hashimoto T."/>
        </authorList>
    </citation>
    <scope>NUCLEOTIDE SEQUENCE [LARGE SCALE GENOMIC DNA]</scope>
    <source>
        <strain evidence="2">NY0173</strain>
    </source>
</reference>
<proteinExistence type="predicted"/>
<organism evidence="2 3">
    <name type="scientific">Kipferlia bialata</name>
    <dbReference type="NCBI Taxonomy" id="797122"/>
    <lineage>
        <taxon>Eukaryota</taxon>
        <taxon>Metamonada</taxon>
        <taxon>Carpediemonas-like organisms</taxon>
        <taxon>Kipferlia</taxon>
    </lineage>
</organism>
<protein>
    <submittedName>
        <fullName evidence="2">Uncharacterized protein</fullName>
    </submittedName>
</protein>